<proteinExistence type="predicted"/>
<reference evidence="1" key="3">
    <citation type="submission" date="2024-09" db="EMBL/GenBank/DDBJ databases">
        <authorList>
            <person name="Sun Q."/>
        </authorList>
    </citation>
    <scope>NUCLEOTIDE SEQUENCE</scope>
    <source>
        <strain evidence="1">CGMCC 1.15793</strain>
    </source>
</reference>
<dbReference type="AlphaFoldDB" id="A0ABD5V722"/>
<accession>A0ABD5V722</accession>
<name>A0ABD5V722_9EURY</name>
<dbReference type="RefSeq" id="WP_340605871.1">
    <property type="nucleotide sequence ID" value="NZ_JBBMXV010000014.1"/>
</dbReference>
<comment type="caution">
    <text evidence="1">The sequence shown here is derived from an EMBL/GenBank/DDBJ whole genome shotgun (WGS) entry which is preliminary data.</text>
</comment>
<gene>
    <name evidence="1" type="ORF">ACFQGH_18960</name>
    <name evidence="2" type="ORF">ACFQGH_18965</name>
</gene>
<evidence type="ECO:0000313" key="2">
    <source>
        <dbReference type="EMBL" id="MFC6907263.1"/>
    </source>
</evidence>
<reference evidence="3" key="2">
    <citation type="journal article" date="2019" name="Int. J. Syst. Evol. Microbiol.">
        <title>The Global Catalogue of Microorganisms (GCM) 10K type strain sequencing project: providing services to taxonomists for standard genome sequencing and annotation.</title>
        <authorList>
            <consortium name="The Broad Institute Genomics Platform"/>
            <consortium name="The Broad Institute Genome Sequencing Center for Infectious Disease"/>
            <person name="Wu L."/>
            <person name="Ma J."/>
        </authorList>
    </citation>
    <scope>NUCLEOTIDE SEQUENCE [LARGE SCALE GENOMIC DNA]</scope>
    <source>
        <strain evidence="3">CGMCC 1.3240</strain>
    </source>
</reference>
<dbReference type="Proteomes" id="UP001596312">
    <property type="component" value="Unassembled WGS sequence"/>
</dbReference>
<evidence type="ECO:0000313" key="3">
    <source>
        <dbReference type="Proteomes" id="UP001596312"/>
    </source>
</evidence>
<organism evidence="1 3">
    <name type="scientific">Halalkalicoccus tibetensis</name>
    <dbReference type="NCBI Taxonomy" id="175632"/>
    <lineage>
        <taxon>Archaea</taxon>
        <taxon>Methanobacteriati</taxon>
        <taxon>Methanobacteriota</taxon>
        <taxon>Stenosarchaea group</taxon>
        <taxon>Halobacteria</taxon>
        <taxon>Halobacteriales</taxon>
        <taxon>Halococcaceae</taxon>
        <taxon>Halalkalicoccus</taxon>
    </lineage>
</organism>
<dbReference type="EMBL" id="JBHSXQ010000014">
    <property type="protein sequence ID" value="MFC6907262.1"/>
    <property type="molecule type" value="Genomic_DNA"/>
</dbReference>
<protein>
    <submittedName>
        <fullName evidence="1">Uncharacterized protein</fullName>
    </submittedName>
</protein>
<reference evidence="1" key="1">
    <citation type="journal article" date="2014" name="Int. J. Syst. Evol. Microbiol.">
        <title>Complete genome sequence of Corynebacterium casei LMG S-19264T (=DSM 44701T), isolated from a smear-ripened cheese.</title>
        <authorList>
            <consortium name="US DOE Joint Genome Institute (JGI-PGF)"/>
            <person name="Walter F."/>
            <person name="Albersmeier A."/>
            <person name="Kalinowski J."/>
            <person name="Ruckert C."/>
        </authorList>
    </citation>
    <scope>NUCLEOTIDE SEQUENCE [LARGE SCALE GENOMIC DNA]</scope>
    <source>
        <strain evidence="1">CGMCC 1.15793</strain>
    </source>
</reference>
<sequence>MVIRKYKPLKKQYLKDFFKKGIRCTHIPEFCDENEGMIESPADNPAFRGSIAAMTGSDFSEEEFKEQWPQFHEKARQKYFASCWRLGTREFVNMWQNYTSDPTLKKGFAIETTVDQFLQVLPTEPKEPNQEDSTGADSQMTEFSELYVGGTDHDIHVGAVQYQQRDAPDSYQTTGYQASVNFFKESSYDYEVEFRLLINPFDNVQILRIGKNGIPISPSPNVDGIHPFFPIDTREMKNRIVLAPAAGEEERSLVENVLDDLGISHGPNPDDDLEIVDSNLCTTPYSAKQQYTAEFRGTANYDETGSHLEDFMQDFLKRTDAEEWRIVDFTEIIPPTGGLIVEGYRHAMDYPGIRVADYGHDGLQSVSVNRRFCNEDFRKKLKEEAEETNS</sequence>
<keyword evidence="3" id="KW-1185">Reference proteome</keyword>
<dbReference type="EMBL" id="JBHSXQ010000015">
    <property type="protein sequence ID" value="MFC6907263.1"/>
    <property type="molecule type" value="Genomic_DNA"/>
</dbReference>
<evidence type="ECO:0000313" key="1">
    <source>
        <dbReference type="EMBL" id="MFC6907262.1"/>
    </source>
</evidence>